<dbReference type="SMART" id="SM00862">
    <property type="entry name" value="Trans_reg_C"/>
    <property type="match status" value="1"/>
</dbReference>
<keyword evidence="6" id="KW-1185">Reference proteome</keyword>
<evidence type="ECO:0000256" key="1">
    <source>
        <dbReference type="ARBA" id="ARBA00023125"/>
    </source>
</evidence>
<evidence type="ECO:0000259" key="4">
    <source>
        <dbReference type="PROSITE" id="PS51755"/>
    </source>
</evidence>
<organism evidence="5 6">
    <name type="scientific">Shewanella corallii</name>
    <dbReference type="NCBI Taxonomy" id="560080"/>
    <lineage>
        <taxon>Bacteria</taxon>
        <taxon>Pseudomonadati</taxon>
        <taxon>Pseudomonadota</taxon>
        <taxon>Gammaproteobacteria</taxon>
        <taxon>Alteromonadales</taxon>
        <taxon>Shewanellaceae</taxon>
        <taxon>Shewanella</taxon>
    </lineage>
</organism>
<dbReference type="Pfam" id="PF00486">
    <property type="entry name" value="Trans_reg_C"/>
    <property type="match status" value="1"/>
</dbReference>
<evidence type="ECO:0000256" key="2">
    <source>
        <dbReference type="PROSITE-ProRule" id="PRU01091"/>
    </source>
</evidence>
<dbReference type="RefSeq" id="WP_249248312.1">
    <property type="nucleotide sequence ID" value="NZ_JAKIKT010000002.1"/>
</dbReference>
<gene>
    <name evidence="5" type="ORF">L2725_07165</name>
</gene>
<feature type="DNA-binding region" description="OmpR/PhoB-type" evidence="2">
    <location>
        <begin position="1"/>
        <end position="94"/>
    </location>
</feature>
<comment type="caution">
    <text evidence="5">The sequence shown here is derived from an EMBL/GenBank/DDBJ whole genome shotgun (WGS) entry which is preliminary data.</text>
</comment>
<keyword evidence="3" id="KW-0472">Membrane</keyword>
<dbReference type="InterPro" id="IPR016032">
    <property type="entry name" value="Sig_transdc_resp-reg_C-effctor"/>
</dbReference>
<proteinExistence type="predicted"/>
<reference evidence="5 6" key="1">
    <citation type="submission" date="2022-01" db="EMBL/GenBank/DDBJ databases">
        <title>Whole genome-based taxonomy of the Shewanellaceae.</title>
        <authorList>
            <person name="Martin-Rodriguez A.J."/>
        </authorList>
    </citation>
    <scope>NUCLEOTIDE SEQUENCE [LARGE SCALE GENOMIC DNA]</scope>
    <source>
        <strain evidence="5 6">DSM 21332</strain>
    </source>
</reference>
<accession>A0ABT0N6W1</accession>
<feature type="transmembrane region" description="Helical" evidence="3">
    <location>
        <begin position="109"/>
        <end position="130"/>
    </location>
</feature>
<dbReference type="InterPro" id="IPR036388">
    <property type="entry name" value="WH-like_DNA-bd_sf"/>
</dbReference>
<dbReference type="PROSITE" id="PS51755">
    <property type="entry name" value="OMPR_PHOB"/>
    <property type="match status" value="1"/>
</dbReference>
<sequence>MLIGNCQFDEVKGTLTGSNDIWNLPRAELQVLRLLVRHRGTVVCKQVLRQGQGEGAVLSESSVARAVFILRSHLGPQFEYLIETVKGQGYLLLPQPEQFRSQGSPPNSLCLYTALILGIAIAATVGIWSLHRLFFVSHTVTQVSDSPLYSSQVMTGSGKSIGVSLFTKSKTNSSQLLQQAEQLKLALGSCIEPPWEQVYMSLSHDGQVLNITVRGNRHGQPEVRNLKISDSREPREFINPVWLQQEGICE</sequence>
<evidence type="ECO:0000313" key="6">
    <source>
        <dbReference type="Proteomes" id="UP001202831"/>
    </source>
</evidence>
<evidence type="ECO:0000256" key="3">
    <source>
        <dbReference type="SAM" id="Phobius"/>
    </source>
</evidence>
<protein>
    <submittedName>
        <fullName evidence="5">Helix-turn-helix domain-containing protein</fullName>
    </submittedName>
</protein>
<dbReference type="InterPro" id="IPR001867">
    <property type="entry name" value="OmpR/PhoB-type_DNA-bd"/>
</dbReference>
<keyword evidence="3" id="KW-1133">Transmembrane helix</keyword>
<name>A0ABT0N6W1_9GAMM</name>
<dbReference type="SUPFAM" id="SSF46894">
    <property type="entry name" value="C-terminal effector domain of the bipartite response regulators"/>
    <property type="match status" value="1"/>
</dbReference>
<keyword evidence="3" id="KW-0812">Transmembrane</keyword>
<feature type="domain" description="OmpR/PhoB-type" evidence="4">
    <location>
        <begin position="1"/>
        <end position="94"/>
    </location>
</feature>
<evidence type="ECO:0000313" key="5">
    <source>
        <dbReference type="EMBL" id="MCL2913567.1"/>
    </source>
</evidence>
<dbReference type="Proteomes" id="UP001202831">
    <property type="component" value="Unassembled WGS sequence"/>
</dbReference>
<dbReference type="EMBL" id="JAKIKT010000002">
    <property type="protein sequence ID" value="MCL2913567.1"/>
    <property type="molecule type" value="Genomic_DNA"/>
</dbReference>
<dbReference type="Gene3D" id="1.10.10.10">
    <property type="entry name" value="Winged helix-like DNA-binding domain superfamily/Winged helix DNA-binding domain"/>
    <property type="match status" value="1"/>
</dbReference>
<keyword evidence="1 2" id="KW-0238">DNA-binding</keyword>